<dbReference type="SUPFAM" id="SSF64288">
    <property type="entry name" value="Chorismate lyase-like"/>
    <property type="match status" value="1"/>
</dbReference>
<dbReference type="InterPro" id="IPR036388">
    <property type="entry name" value="WH-like_DNA-bd_sf"/>
</dbReference>
<dbReference type="SUPFAM" id="SSF46785">
    <property type="entry name" value="Winged helix' DNA-binding domain"/>
    <property type="match status" value="1"/>
</dbReference>
<dbReference type="InterPro" id="IPR011663">
    <property type="entry name" value="UTRA"/>
</dbReference>
<organism evidence="5 6">
    <name type="scientific">Nocardioides currus</name>
    <dbReference type="NCBI Taxonomy" id="2133958"/>
    <lineage>
        <taxon>Bacteria</taxon>
        <taxon>Bacillati</taxon>
        <taxon>Actinomycetota</taxon>
        <taxon>Actinomycetes</taxon>
        <taxon>Propionibacteriales</taxon>
        <taxon>Nocardioidaceae</taxon>
        <taxon>Nocardioides</taxon>
    </lineage>
</organism>
<keyword evidence="2" id="KW-0238">DNA-binding</keyword>
<accession>A0A2R7YVE5</accession>
<dbReference type="EMBL" id="PYXZ01000006">
    <property type="protein sequence ID" value="PUA80380.1"/>
    <property type="molecule type" value="Genomic_DNA"/>
</dbReference>
<evidence type="ECO:0000313" key="6">
    <source>
        <dbReference type="Proteomes" id="UP000244867"/>
    </source>
</evidence>
<dbReference type="Gene3D" id="1.10.10.10">
    <property type="entry name" value="Winged helix-like DNA-binding domain superfamily/Winged helix DNA-binding domain"/>
    <property type="match status" value="1"/>
</dbReference>
<comment type="caution">
    <text evidence="5">The sequence shown here is derived from an EMBL/GenBank/DDBJ whole genome shotgun (WGS) entry which is preliminary data.</text>
</comment>
<dbReference type="PANTHER" id="PTHR44846:SF1">
    <property type="entry name" value="MANNOSYL-D-GLYCERATE TRANSPORT_METABOLISM SYSTEM REPRESSOR MNGR-RELATED"/>
    <property type="match status" value="1"/>
</dbReference>
<evidence type="ECO:0000313" key="5">
    <source>
        <dbReference type="EMBL" id="PUA80380.1"/>
    </source>
</evidence>
<keyword evidence="3" id="KW-0804">Transcription</keyword>
<dbReference type="PRINTS" id="PR00035">
    <property type="entry name" value="HTHGNTR"/>
</dbReference>
<dbReference type="Pfam" id="PF07702">
    <property type="entry name" value="UTRA"/>
    <property type="match status" value="1"/>
</dbReference>
<dbReference type="InterPro" id="IPR000524">
    <property type="entry name" value="Tscrpt_reg_HTH_GntR"/>
</dbReference>
<gene>
    <name evidence="5" type="ORF">C7S10_14755</name>
</gene>
<reference evidence="5 6" key="1">
    <citation type="submission" date="2018-03" db="EMBL/GenBank/DDBJ databases">
        <authorList>
            <person name="Keele B.F."/>
        </authorList>
    </citation>
    <scope>NUCLEOTIDE SEQUENCE [LARGE SCALE GENOMIC DNA]</scope>
    <source>
        <strain evidence="5 6">IB-3</strain>
    </source>
</reference>
<evidence type="ECO:0000256" key="3">
    <source>
        <dbReference type="ARBA" id="ARBA00023163"/>
    </source>
</evidence>
<dbReference type="PROSITE" id="PS50949">
    <property type="entry name" value="HTH_GNTR"/>
    <property type="match status" value="1"/>
</dbReference>
<dbReference type="CDD" id="cd07377">
    <property type="entry name" value="WHTH_GntR"/>
    <property type="match status" value="1"/>
</dbReference>
<dbReference type="GO" id="GO:0003677">
    <property type="term" value="F:DNA binding"/>
    <property type="evidence" value="ECO:0007669"/>
    <property type="project" value="UniProtKB-KW"/>
</dbReference>
<dbReference type="OrthoDB" id="8584262at2"/>
<dbReference type="GO" id="GO:0003700">
    <property type="term" value="F:DNA-binding transcription factor activity"/>
    <property type="evidence" value="ECO:0007669"/>
    <property type="project" value="InterPro"/>
</dbReference>
<dbReference type="InterPro" id="IPR028978">
    <property type="entry name" value="Chorismate_lyase_/UTRA_dom_sf"/>
</dbReference>
<evidence type="ECO:0000256" key="2">
    <source>
        <dbReference type="ARBA" id="ARBA00023125"/>
    </source>
</evidence>
<dbReference type="AlphaFoldDB" id="A0A2R7YVE5"/>
<dbReference type="InterPro" id="IPR036390">
    <property type="entry name" value="WH_DNA-bd_sf"/>
</dbReference>
<dbReference type="SMART" id="SM00345">
    <property type="entry name" value="HTH_GNTR"/>
    <property type="match status" value="1"/>
</dbReference>
<dbReference type="SMART" id="SM00866">
    <property type="entry name" value="UTRA"/>
    <property type="match status" value="1"/>
</dbReference>
<protein>
    <submittedName>
        <fullName evidence="5">GntR family transcriptional regulator</fullName>
    </submittedName>
</protein>
<feature type="domain" description="HTH gntR-type" evidence="4">
    <location>
        <begin position="2"/>
        <end position="70"/>
    </location>
</feature>
<dbReference type="GO" id="GO:0045892">
    <property type="term" value="P:negative regulation of DNA-templated transcription"/>
    <property type="evidence" value="ECO:0007669"/>
    <property type="project" value="TreeGrafter"/>
</dbReference>
<evidence type="ECO:0000259" key="4">
    <source>
        <dbReference type="PROSITE" id="PS50949"/>
    </source>
</evidence>
<keyword evidence="1" id="KW-0805">Transcription regulation</keyword>
<keyword evidence="6" id="KW-1185">Reference proteome</keyword>
<name>A0A2R7YVE5_9ACTN</name>
<evidence type="ECO:0000256" key="1">
    <source>
        <dbReference type="ARBA" id="ARBA00023015"/>
    </source>
</evidence>
<dbReference type="PANTHER" id="PTHR44846">
    <property type="entry name" value="MANNOSYL-D-GLYCERATE TRANSPORT/METABOLISM SYSTEM REPRESSOR MNGR-RELATED"/>
    <property type="match status" value="1"/>
</dbReference>
<sequence length="240" mass="26458">MTDEPKHRALQRALISTAGRLGPGSPMPSERSLTDTYSISRTTVRKAIDSLVHDGVLERAQGKGTFVSRGRLRSTLHMASFSDDMRRRGLQPSSRLVRLSREQTTGAVAAFFDGSPGWRLERLRLADGDPIALEVDWINADLVTDLDAHDVTGSLYALLATAYDRPVDEAEQTVWATAADPWQAAQLEAPVGAPLMAFERRSRSGGRPIEHVTSWYRGDRYSLQMSLDESMRTAATGEES</sequence>
<dbReference type="RefSeq" id="WP_108345188.1">
    <property type="nucleotide sequence ID" value="NZ_PYXZ01000006.1"/>
</dbReference>
<dbReference type="Gene3D" id="3.40.1410.10">
    <property type="entry name" value="Chorismate lyase-like"/>
    <property type="match status" value="1"/>
</dbReference>
<dbReference type="InterPro" id="IPR050679">
    <property type="entry name" value="Bact_HTH_transcr_reg"/>
</dbReference>
<proteinExistence type="predicted"/>
<dbReference type="Proteomes" id="UP000244867">
    <property type="component" value="Unassembled WGS sequence"/>
</dbReference>
<dbReference type="Pfam" id="PF00392">
    <property type="entry name" value="GntR"/>
    <property type="match status" value="1"/>
</dbReference>